<evidence type="ECO:0000256" key="5">
    <source>
        <dbReference type="ARBA" id="ARBA00009636"/>
    </source>
</evidence>
<keyword evidence="14" id="KW-0206">Cytoskeleton</keyword>
<dbReference type="InterPro" id="IPR012945">
    <property type="entry name" value="Tubulin-bd_cofactor_C_dom"/>
</dbReference>
<keyword evidence="7" id="KW-0963">Cytoplasm</keyword>
<dbReference type="GO" id="GO:0015631">
    <property type="term" value="F:tubulin binding"/>
    <property type="evidence" value="ECO:0007669"/>
    <property type="project" value="InterPro"/>
</dbReference>
<dbReference type="FunFam" id="3.40.50.1440:FF:000002">
    <property type="entry name" value="Tubulin alpha chain"/>
    <property type="match status" value="1"/>
</dbReference>
<dbReference type="Pfam" id="PF04696">
    <property type="entry name" value="Pinin_SDK_memA"/>
    <property type="match status" value="1"/>
</dbReference>
<evidence type="ECO:0000256" key="17">
    <source>
        <dbReference type="SAM" id="Coils"/>
    </source>
</evidence>
<evidence type="ECO:0000256" key="6">
    <source>
        <dbReference type="ARBA" id="ARBA00022448"/>
    </source>
</evidence>
<dbReference type="InterPro" id="IPR006786">
    <property type="entry name" value="Pinin_SDK_MemA"/>
</dbReference>
<organism evidence="20 21">
    <name type="scientific">Echinococcus granulosus</name>
    <name type="common">Hydatid tapeworm</name>
    <dbReference type="NCBI Taxonomy" id="6210"/>
    <lineage>
        <taxon>Eukaryota</taxon>
        <taxon>Metazoa</taxon>
        <taxon>Spiralia</taxon>
        <taxon>Lophotrochozoa</taxon>
        <taxon>Platyhelminthes</taxon>
        <taxon>Cestoda</taxon>
        <taxon>Eucestoda</taxon>
        <taxon>Cyclophyllidea</taxon>
        <taxon>Taeniidae</taxon>
        <taxon>Echinococcus</taxon>
        <taxon>Echinococcus granulosus group</taxon>
    </lineage>
</organism>
<reference evidence="20 21" key="1">
    <citation type="journal article" date="2013" name="Nat. Genet.">
        <title>The genome of the hydatid tapeworm Echinococcus granulosus.</title>
        <authorList>
            <person name="Zheng H."/>
            <person name="Zhang W."/>
            <person name="Zhang L."/>
            <person name="Zhang Z."/>
            <person name="Li J."/>
            <person name="Lu G."/>
            <person name="Zhu Y."/>
            <person name="Wang Y."/>
            <person name="Huang Y."/>
            <person name="Liu J."/>
            <person name="Kang H."/>
            <person name="Chen J."/>
            <person name="Wang L."/>
            <person name="Chen A."/>
            <person name="Yu S."/>
            <person name="Gao Z."/>
            <person name="Jin L."/>
            <person name="Gu W."/>
            <person name="Wang Z."/>
            <person name="Zhao L."/>
            <person name="Shi B."/>
            <person name="Wen H."/>
            <person name="Lin R."/>
            <person name="Jones M.K."/>
            <person name="Brejova B."/>
            <person name="Vinar T."/>
            <person name="Zhao G."/>
            <person name="McManus D.P."/>
            <person name="Chen Z."/>
            <person name="Zhou Y."/>
            <person name="Wang S."/>
        </authorList>
    </citation>
    <scope>NUCLEOTIDE SEQUENCE [LARGE SCALE GENOMIC DNA]</scope>
</reference>
<dbReference type="InterPro" id="IPR008280">
    <property type="entry name" value="Tub_FtsZ_C"/>
</dbReference>
<keyword evidence="11" id="KW-0007">Acetylation</keyword>
<protein>
    <submittedName>
        <fullName evidence="20">Tubulin alpha-1C chain</fullName>
    </submittedName>
</protein>
<dbReference type="GeneID" id="36344472"/>
<feature type="compositionally biased region" description="Polar residues" evidence="18">
    <location>
        <begin position="531"/>
        <end position="542"/>
    </location>
</feature>
<dbReference type="Gene3D" id="1.10.287.600">
    <property type="entry name" value="Helix hairpin bin"/>
    <property type="match status" value="1"/>
</dbReference>
<dbReference type="PROSITE" id="PS00227">
    <property type="entry name" value="TUBULIN"/>
    <property type="match status" value="1"/>
</dbReference>
<keyword evidence="8" id="KW-0493">Microtubule</keyword>
<feature type="region of interest" description="Disordered" evidence="18">
    <location>
        <begin position="18"/>
        <end position="60"/>
    </location>
</feature>
<dbReference type="InterPro" id="IPR023123">
    <property type="entry name" value="Tubulin_C"/>
</dbReference>
<dbReference type="InterPro" id="IPR017901">
    <property type="entry name" value="C-CAP_CF_C-like"/>
</dbReference>
<evidence type="ECO:0000256" key="11">
    <source>
        <dbReference type="ARBA" id="ARBA00022990"/>
    </source>
</evidence>
<evidence type="ECO:0000256" key="1">
    <source>
        <dbReference type="ARBA" id="ARBA00001946"/>
    </source>
</evidence>
<evidence type="ECO:0000256" key="16">
    <source>
        <dbReference type="ARBA" id="ARBA00049117"/>
    </source>
</evidence>
<evidence type="ECO:0000313" key="21">
    <source>
        <dbReference type="Proteomes" id="UP000019149"/>
    </source>
</evidence>
<evidence type="ECO:0000256" key="10">
    <source>
        <dbReference type="ARBA" id="ARBA00022801"/>
    </source>
</evidence>
<dbReference type="InterPro" id="IPR000217">
    <property type="entry name" value="Tubulin"/>
</dbReference>
<evidence type="ECO:0000256" key="12">
    <source>
        <dbReference type="ARBA" id="ARBA00023065"/>
    </source>
</evidence>
<dbReference type="OrthoDB" id="7676488at2759"/>
<evidence type="ECO:0000313" key="20">
    <source>
        <dbReference type="EMBL" id="EUB56387.1"/>
    </source>
</evidence>
<dbReference type="CDD" id="cd02186">
    <property type="entry name" value="alpha_tubulin"/>
    <property type="match status" value="1"/>
</dbReference>
<dbReference type="NCBIfam" id="TIGR00309">
    <property type="entry name" value="V_ATPase_subD"/>
    <property type="match status" value="1"/>
</dbReference>
<comment type="similarity">
    <text evidence="4">Belongs to the TBCC family.</text>
</comment>
<dbReference type="Pfam" id="PF16752">
    <property type="entry name" value="TBCC_N"/>
    <property type="match status" value="1"/>
</dbReference>
<dbReference type="Pfam" id="PF01813">
    <property type="entry name" value="ATP-synt_D"/>
    <property type="match status" value="1"/>
</dbReference>
<dbReference type="GO" id="GO:0007017">
    <property type="term" value="P:microtubule-based process"/>
    <property type="evidence" value="ECO:0007669"/>
    <property type="project" value="InterPro"/>
</dbReference>
<dbReference type="KEGG" id="egl:EGR_08757"/>
<dbReference type="SMART" id="SM00864">
    <property type="entry name" value="Tubulin"/>
    <property type="match status" value="1"/>
</dbReference>
<dbReference type="Gene3D" id="1.10.287.3240">
    <property type="match status" value="1"/>
</dbReference>
<dbReference type="PANTHER" id="PTHR11588">
    <property type="entry name" value="TUBULIN"/>
    <property type="match status" value="1"/>
</dbReference>
<dbReference type="SUPFAM" id="SSF55307">
    <property type="entry name" value="Tubulin C-terminal domain-like"/>
    <property type="match status" value="1"/>
</dbReference>
<dbReference type="Pfam" id="PF00091">
    <property type="entry name" value="Tubulin"/>
    <property type="match status" value="1"/>
</dbReference>
<dbReference type="InterPro" id="IPR036525">
    <property type="entry name" value="Tubulin/FtsZ_GTPase_sf"/>
</dbReference>
<dbReference type="InterPro" id="IPR016098">
    <property type="entry name" value="CAP/MinC_C"/>
</dbReference>
<evidence type="ECO:0000256" key="2">
    <source>
        <dbReference type="ARBA" id="ARBA00004245"/>
    </source>
</evidence>
<comment type="cofactor">
    <cofactor evidence="1">
        <name>Mg(2+)</name>
        <dbReference type="ChEBI" id="CHEBI:18420"/>
    </cofactor>
</comment>
<keyword evidence="12" id="KW-0406">Ion transport</keyword>
<dbReference type="Gene3D" id="2.160.20.70">
    <property type="match status" value="1"/>
</dbReference>
<keyword evidence="10" id="KW-0378">Hydrolase</keyword>
<dbReference type="Pfam" id="PF07986">
    <property type="entry name" value="TBCC"/>
    <property type="match status" value="1"/>
</dbReference>
<dbReference type="CTD" id="36344472"/>
<dbReference type="SMART" id="SM00865">
    <property type="entry name" value="Tubulin_C"/>
    <property type="match status" value="1"/>
</dbReference>
<evidence type="ECO:0000256" key="3">
    <source>
        <dbReference type="ARBA" id="ARBA00005850"/>
    </source>
</evidence>
<comment type="subcellular location">
    <subcellularLocation>
        <location evidence="2">Cytoplasm</location>
        <location evidence="2">Cytoskeleton</location>
    </subcellularLocation>
</comment>
<evidence type="ECO:0000256" key="14">
    <source>
        <dbReference type="ARBA" id="ARBA00023212"/>
    </source>
</evidence>
<keyword evidence="13" id="KW-0342">GTP-binding</keyword>
<dbReference type="GO" id="GO:0016787">
    <property type="term" value="F:hydrolase activity"/>
    <property type="evidence" value="ECO:0007669"/>
    <property type="project" value="UniProtKB-KW"/>
</dbReference>
<dbReference type="PROSITE" id="PS51329">
    <property type="entry name" value="C_CAP_COFACTOR_C"/>
    <property type="match status" value="1"/>
</dbReference>
<dbReference type="STRING" id="6210.W6UDI6"/>
<feature type="compositionally biased region" description="Basic and acidic residues" evidence="18">
    <location>
        <begin position="147"/>
        <end position="158"/>
    </location>
</feature>
<proteinExistence type="inferred from homology"/>
<comment type="catalytic activity">
    <reaction evidence="16">
        <text>GTP + H2O = GDP + phosphate + H(+)</text>
        <dbReference type="Rhea" id="RHEA:19669"/>
        <dbReference type="ChEBI" id="CHEBI:15377"/>
        <dbReference type="ChEBI" id="CHEBI:15378"/>
        <dbReference type="ChEBI" id="CHEBI:37565"/>
        <dbReference type="ChEBI" id="CHEBI:43474"/>
        <dbReference type="ChEBI" id="CHEBI:58189"/>
    </reaction>
    <physiologicalReaction direction="left-to-right" evidence="16">
        <dbReference type="Rhea" id="RHEA:19670"/>
    </physiologicalReaction>
</comment>
<evidence type="ECO:0000256" key="13">
    <source>
        <dbReference type="ARBA" id="ARBA00023134"/>
    </source>
</evidence>
<dbReference type="Gene3D" id="3.40.50.1440">
    <property type="entry name" value="Tubulin/FtsZ, GTPase domain"/>
    <property type="match status" value="1"/>
</dbReference>
<dbReference type="InterPro" id="IPR003008">
    <property type="entry name" value="Tubulin_FtsZ_GTPase"/>
</dbReference>
<evidence type="ECO:0000259" key="19">
    <source>
        <dbReference type="PROSITE" id="PS51329"/>
    </source>
</evidence>
<dbReference type="GO" id="GO:0005200">
    <property type="term" value="F:structural constituent of cytoskeleton"/>
    <property type="evidence" value="ECO:0007669"/>
    <property type="project" value="InterPro"/>
</dbReference>
<dbReference type="PRINTS" id="PR01161">
    <property type="entry name" value="TUBULIN"/>
</dbReference>
<dbReference type="InterPro" id="IPR017975">
    <property type="entry name" value="Tubulin_CS"/>
</dbReference>
<name>W6UDI6_ECHGR</name>
<dbReference type="SUPFAM" id="SSF52490">
    <property type="entry name" value="Tubulin nucleotide-binding domain-like"/>
    <property type="match status" value="1"/>
</dbReference>
<dbReference type="GO" id="GO:0005525">
    <property type="term" value="F:GTP binding"/>
    <property type="evidence" value="ECO:0007669"/>
    <property type="project" value="UniProtKB-KW"/>
</dbReference>
<dbReference type="Proteomes" id="UP000019149">
    <property type="component" value="Unassembled WGS sequence"/>
</dbReference>
<evidence type="ECO:0000256" key="9">
    <source>
        <dbReference type="ARBA" id="ARBA00022741"/>
    </source>
</evidence>
<evidence type="ECO:0000256" key="18">
    <source>
        <dbReference type="SAM" id="MobiDB-lite"/>
    </source>
</evidence>
<dbReference type="InterPro" id="IPR006599">
    <property type="entry name" value="CARP_motif"/>
</dbReference>
<feature type="region of interest" description="Disordered" evidence="18">
    <location>
        <begin position="136"/>
        <end position="158"/>
    </location>
</feature>
<evidence type="ECO:0000256" key="15">
    <source>
        <dbReference type="ARBA" id="ARBA00026055"/>
    </source>
</evidence>
<dbReference type="FunFam" id="1.10.287.600:FF:000005">
    <property type="entry name" value="Tubulin alpha chain"/>
    <property type="match status" value="1"/>
</dbReference>
<keyword evidence="9" id="KW-0547">Nucleotide-binding</keyword>
<evidence type="ECO:0000256" key="7">
    <source>
        <dbReference type="ARBA" id="ARBA00022490"/>
    </source>
</evidence>
<dbReference type="InterPro" id="IPR002452">
    <property type="entry name" value="Alpha_tubulin"/>
</dbReference>
<feature type="region of interest" description="Disordered" evidence="18">
    <location>
        <begin position="513"/>
        <end position="542"/>
    </location>
</feature>
<dbReference type="GO" id="GO:0046961">
    <property type="term" value="F:proton-transporting ATPase activity, rotational mechanism"/>
    <property type="evidence" value="ECO:0007669"/>
    <property type="project" value="InterPro"/>
</dbReference>
<comment type="similarity">
    <text evidence="5">Belongs to the tubulin family.</text>
</comment>
<evidence type="ECO:0000256" key="8">
    <source>
        <dbReference type="ARBA" id="ARBA00022701"/>
    </source>
</evidence>
<dbReference type="GO" id="GO:0005874">
    <property type="term" value="C:microtubule"/>
    <property type="evidence" value="ECO:0007669"/>
    <property type="project" value="UniProtKB-KW"/>
</dbReference>
<gene>
    <name evidence="20" type="ORF">EGR_08757</name>
</gene>
<dbReference type="InterPro" id="IPR018316">
    <property type="entry name" value="Tubulin/FtsZ_2-layer-sand-dom"/>
</dbReference>
<dbReference type="Gene3D" id="1.20.58.1250">
    <property type="entry name" value="Tubulin Binding Cofactor C, N-terminal domain"/>
    <property type="match status" value="1"/>
</dbReference>
<keyword evidence="21" id="KW-1185">Reference proteome</keyword>
<dbReference type="Gene3D" id="3.30.1330.20">
    <property type="entry name" value="Tubulin/FtsZ, C-terminal domain"/>
    <property type="match status" value="1"/>
</dbReference>
<dbReference type="FunFam" id="3.30.1330.20:FF:000001">
    <property type="entry name" value="Tubulin alpha chain"/>
    <property type="match status" value="1"/>
</dbReference>
<dbReference type="PRINTS" id="PR01162">
    <property type="entry name" value="ALPHATUBULIN"/>
</dbReference>
<dbReference type="InterPro" id="IPR002699">
    <property type="entry name" value="V_ATPase_D"/>
</dbReference>
<accession>W6UDI6</accession>
<feature type="coiled-coil region" evidence="17">
    <location>
        <begin position="881"/>
        <end position="926"/>
    </location>
</feature>
<evidence type="ECO:0000256" key="4">
    <source>
        <dbReference type="ARBA" id="ARBA00008848"/>
    </source>
</evidence>
<dbReference type="Pfam" id="PF03953">
    <property type="entry name" value="Tubulin_C"/>
    <property type="match status" value="1"/>
</dbReference>
<dbReference type="InterPro" id="IPR038397">
    <property type="entry name" value="TBCC_N_sf"/>
</dbReference>
<feature type="domain" description="C-CAP/cofactor C-like" evidence="19">
    <location>
        <begin position="537"/>
        <end position="696"/>
    </location>
</feature>
<keyword evidence="17" id="KW-0175">Coiled coil</keyword>
<dbReference type="SMART" id="SM00673">
    <property type="entry name" value="CARP"/>
    <property type="match status" value="2"/>
</dbReference>
<comment type="caution">
    <text evidence="20">The sequence shown here is derived from an EMBL/GenBank/DDBJ whole genome shotgun (WGS) entry which is preliminary data.</text>
</comment>
<keyword evidence="6" id="KW-0813">Transport</keyword>
<dbReference type="InterPro" id="IPR037103">
    <property type="entry name" value="Tubulin/FtsZ-like_C"/>
</dbReference>
<comment type="similarity">
    <text evidence="3">Belongs to the V-ATPase D subunit family.</text>
</comment>
<dbReference type="EMBL" id="APAU02000118">
    <property type="protein sequence ID" value="EUB56387.1"/>
    <property type="molecule type" value="Genomic_DNA"/>
</dbReference>
<dbReference type="RefSeq" id="XP_024347583.1">
    <property type="nucleotide sequence ID" value="XM_024498006.1"/>
</dbReference>
<dbReference type="InterPro" id="IPR031925">
    <property type="entry name" value="TBCC_N"/>
</dbReference>
<sequence>MAKFESIESVQKSIELQKGLLQTTDDSIKRITGRSPDNGRRNNPDLSSGPPRRFVANGAPPSVFSRLNPNLGNFRESKFSQLDKPETDLHVSLPSSVVRVGEKRSRLDAIKEYNTMDKGRGRRMFGVLQATLTQFKAESSGGGNNSEEARKRQRRQEIESRIDAKAAEEKAAARQERADLFRQRKQQQVELGLLQQKMRMMHEFEDWKEEQIKMVDFIRTENNPPIFYRPKGDNPESETRKNATKAKIMERIEERRRFMEEEYAELAAARRRRLGIAVESETVPPPPLPVPAPGGDQASPQRYVHIIKKTAAPPTTADFEDLEDEPVLMDEEPDRRIMADLGGCGGGMPAQLLERLAAREARRKAAETTTTGARHRREAVGGDVLLPSLSLSMDPSDVAGGEVASIFISPMHNTPTFFLEHMARAKNLLLGRIERLRERCALTDGAPEPDERIKSLDDLLDQIEELQRWFTECSPYLKSFHVEQARQDVDEIKSRFHDVRASVLPKKKFKFGAGGGAGGGAKASTKKTPAVTTSTSPAKQTPTFSSLLAPAKFTLSHLSHRHDLRLPSSADDDDGESASLRDQSLCLTDLVDCEVRVTSVCGNLVASRLTGCTVYTLQPVATSVMLQDCVNCRFVLACRQLRVHRTRGTRFDVFTASAPIIEDSTDLLVGPWNGGRSTSEVLGTVNHWKEVQDFSCPTLVTTKASQSPNWSPLPENEAQATMKAQLQGAQLGHSLLKKKSDALTIRFRSILSKIIEAKQSMGEVIREANFSLAAVKFSSAANVNHLVMHNVTKAQVKVKLSKDNVAGVNLPQFEVYSEGADTYELTGLSGGGQQIDKLKKAYAKAVKLLVNLASLQTSFVTLDKVIKVTNRRVNAIEHVIIPRLERTIAHIIQELDEREREEFYRLKKVQDRKKRLKAQHDEELRLAHIDPEAVENQNMVVHTLDPGVGWLRWPRPVRQSSGGGACVGLDALPVFTARSYKYVRASGFLHSLFVSLPFAAFSKMRECISIHVGQAGVQMGNACWELYCLEHGIQPNGQMPSDKTIGGGDDSFNTFFSETGAGKHVPRAIFVDLEPTVVDEVRTGTYRQLFHPEQLITGKEDAANNYARGHYTIGKELIDQVLDRIRKLTDQCTGLQGFLLFHSFGGGTGSGFTSLLMERLSVDYGKKAKLEFSIYPAPQVSTAVVEPYNSILTTHTTLEHSDCAFMVDNEAIYDICRRNLDIERPTYTNLNRLISQIVSSITASLRFDGALNVDLTEFQTNLVPYPRIHFPLATYAPVISAEKAYHEQLTVAEITNSCFEPNNQMVKCDPRHGKYMACCLLYRGDVVPKDVNAAIAAIKTRRNIQFVDWCPTGFKVGINYQPPTVVPGGDLAKVQRAVCMLSNTTAIAEAWARLDHKFDLMYAKRAFVHWYVGEGMEEGEFSEAREDLAALEKDYEEVGVDSMDEAAEDGEEY</sequence>
<comment type="subunit">
    <text evidence="15">Supercomplex made of cofactors A to E. Cofactors A and D function by capturing and stabilizing tubulin in a quasi-native conformation. Cofactor E binds to the cofactor D-tubulin complex; interaction with cofactor C then causes the release of tubulin polypeptides that are committed to the native state.</text>
</comment>